<proteinExistence type="predicted"/>
<accession>A0A6L8VLA7</accession>
<keyword evidence="2" id="KW-1185">Reference proteome</keyword>
<organism evidence="1 2">
    <name type="scientific">Frigidibacter albus</name>
    <dbReference type="NCBI Taxonomy" id="1465486"/>
    <lineage>
        <taxon>Bacteria</taxon>
        <taxon>Pseudomonadati</taxon>
        <taxon>Pseudomonadota</taxon>
        <taxon>Alphaproteobacteria</taxon>
        <taxon>Rhodobacterales</taxon>
        <taxon>Paracoccaceae</taxon>
        <taxon>Frigidibacter</taxon>
    </lineage>
</organism>
<protein>
    <submittedName>
        <fullName evidence="1">Uncharacterized protein</fullName>
    </submittedName>
</protein>
<dbReference type="RefSeq" id="WP_161348542.1">
    <property type="nucleotide sequence ID" value="NZ_BMGW01000017.1"/>
</dbReference>
<evidence type="ECO:0000313" key="1">
    <source>
        <dbReference type="EMBL" id="MZQ91157.1"/>
    </source>
</evidence>
<name>A0A6L8VLA7_9RHOB</name>
<dbReference type="EMBL" id="WWNR01000017">
    <property type="protein sequence ID" value="MZQ91157.1"/>
    <property type="molecule type" value="Genomic_DNA"/>
</dbReference>
<dbReference type="Proteomes" id="UP000477083">
    <property type="component" value="Unassembled WGS sequence"/>
</dbReference>
<gene>
    <name evidence="1" type="ORF">GS660_18865</name>
</gene>
<comment type="caution">
    <text evidence="1">The sequence shown here is derived from an EMBL/GenBank/DDBJ whole genome shotgun (WGS) entry which is preliminary data.</text>
</comment>
<sequence length="83" mass="9403">MMTVDNLHRQAKVTADDIFEHTLSVVSGEFDVKRGTADFRKLAVELAPVIAAIMNVTATDLRTMLEHQRAESELEFRRSQLDD</sequence>
<dbReference type="AlphaFoldDB" id="A0A6L8VLA7"/>
<reference evidence="1 2" key="1">
    <citation type="submission" date="2020-01" db="EMBL/GenBank/DDBJ databases">
        <title>Frigidibacter albus SP32T (=CGMCC 1.13995T).</title>
        <authorList>
            <person name="Liao X."/>
        </authorList>
    </citation>
    <scope>NUCLEOTIDE SEQUENCE [LARGE SCALE GENOMIC DNA]</scope>
    <source>
        <strain evidence="1 2">SP32</strain>
    </source>
</reference>
<evidence type="ECO:0000313" key="2">
    <source>
        <dbReference type="Proteomes" id="UP000477083"/>
    </source>
</evidence>